<protein>
    <recommendedName>
        <fullName evidence="4">Flavin-containing monooxygenase</fullName>
        <ecNumber evidence="4">1.-.-.-</ecNumber>
    </recommendedName>
</protein>
<reference evidence="5 6" key="1">
    <citation type="submission" date="2024-01" db="EMBL/GenBank/DDBJ databases">
        <title>Genome assemblies of Stephania.</title>
        <authorList>
            <person name="Yang L."/>
        </authorList>
    </citation>
    <scope>NUCLEOTIDE SEQUENCE [LARGE SCALE GENOMIC DNA]</scope>
    <source>
        <strain evidence="5">JXDWG</strain>
        <tissue evidence="5">Leaf</tissue>
    </source>
</reference>
<dbReference type="InterPro" id="IPR020946">
    <property type="entry name" value="Flavin_mOase-like"/>
</dbReference>
<evidence type="ECO:0000256" key="2">
    <source>
        <dbReference type="ARBA" id="ARBA00022827"/>
    </source>
</evidence>
<dbReference type="GO" id="GO:0004499">
    <property type="term" value="F:N,N-dimethylaniline monooxygenase activity"/>
    <property type="evidence" value="ECO:0007669"/>
    <property type="project" value="InterPro"/>
</dbReference>
<dbReference type="SUPFAM" id="SSF51905">
    <property type="entry name" value="FAD/NAD(P)-binding domain"/>
    <property type="match status" value="1"/>
</dbReference>
<organism evidence="5 6">
    <name type="scientific">Stephania cephalantha</name>
    <dbReference type="NCBI Taxonomy" id="152367"/>
    <lineage>
        <taxon>Eukaryota</taxon>
        <taxon>Viridiplantae</taxon>
        <taxon>Streptophyta</taxon>
        <taxon>Embryophyta</taxon>
        <taxon>Tracheophyta</taxon>
        <taxon>Spermatophyta</taxon>
        <taxon>Magnoliopsida</taxon>
        <taxon>Ranunculales</taxon>
        <taxon>Menispermaceae</taxon>
        <taxon>Menispermoideae</taxon>
        <taxon>Cissampelideae</taxon>
        <taxon>Stephania</taxon>
    </lineage>
</organism>
<name>A0AAP0J1K4_9MAGN</name>
<accession>A0AAP0J1K4</accession>
<evidence type="ECO:0000256" key="1">
    <source>
        <dbReference type="ARBA" id="ARBA00022630"/>
    </source>
</evidence>
<dbReference type="InterPro" id="IPR036188">
    <property type="entry name" value="FAD/NAD-bd_sf"/>
</dbReference>
<keyword evidence="2 4" id="KW-0274">FAD</keyword>
<comment type="cofactor">
    <cofactor evidence="4">
        <name>FAD</name>
        <dbReference type="ChEBI" id="CHEBI:57692"/>
    </cofactor>
</comment>
<dbReference type="Proteomes" id="UP001419268">
    <property type="component" value="Unassembled WGS sequence"/>
</dbReference>
<keyword evidence="1 4" id="KW-0285">Flavoprotein</keyword>
<evidence type="ECO:0000256" key="4">
    <source>
        <dbReference type="RuleBase" id="RU361177"/>
    </source>
</evidence>
<dbReference type="EC" id="1.-.-.-" evidence="4"/>
<evidence type="ECO:0000313" key="6">
    <source>
        <dbReference type="Proteomes" id="UP001419268"/>
    </source>
</evidence>
<proteinExistence type="inferred from homology"/>
<dbReference type="GO" id="GO:0050660">
    <property type="term" value="F:flavin adenine dinucleotide binding"/>
    <property type="evidence" value="ECO:0007669"/>
    <property type="project" value="InterPro"/>
</dbReference>
<keyword evidence="3 4" id="KW-0560">Oxidoreductase</keyword>
<keyword evidence="6" id="KW-1185">Reference proteome</keyword>
<evidence type="ECO:0000256" key="3">
    <source>
        <dbReference type="ARBA" id="ARBA00023002"/>
    </source>
</evidence>
<sequence length="133" mass="15118">MEHQMAEMVEGHRRALKDMSATRECRITEENRRALDELESLKQDLYFFLRNAHQTLIRKKVAIFGAGVSGLVAYKYISDKCVRPIVFESQCEVGGVWTHIAQTINSSDPKKPLTDSQTSLGLVQFITHSHITL</sequence>
<comment type="caution">
    <text evidence="5">The sequence shown here is derived from an EMBL/GenBank/DDBJ whole genome shotgun (WGS) entry which is preliminary data.</text>
</comment>
<gene>
    <name evidence="5" type="ORF">Scep_014574</name>
</gene>
<comment type="similarity">
    <text evidence="4">Belongs to the FMO family.</text>
</comment>
<evidence type="ECO:0000313" key="5">
    <source>
        <dbReference type="EMBL" id="KAK9125728.1"/>
    </source>
</evidence>
<dbReference type="Pfam" id="PF00743">
    <property type="entry name" value="FMO-like"/>
    <property type="match status" value="1"/>
</dbReference>
<dbReference type="Gene3D" id="3.50.50.60">
    <property type="entry name" value="FAD/NAD(P)-binding domain"/>
    <property type="match status" value="1"/>
</dbReference>
<dbReference type="GO" id="GO:0050661">
    <property type="term" value="F:NADP binding"/>
    <property type="evidence" value="ECO:0007669"/>
    <property type="project" value="InterPro"/>
</dbReference>
<dbReference type="AlphaFoldDB" id="A0AAP0J1K4"/>
<dbReference type="EMBL" id="JBBNAG010000006">
    <property type="protein sequence ID" value="KAK9125728.1"/>
    <property type="molecule type" value="Genomic_DNA"/>
</dbReference>
<keyword evidence="4" id="KW-0503">Monooxygenase</keyword>